<keyword evidence="1" id="KW-0472">Membrane</keyword>
<proteinExistence type="predicted"/>
<feature type="transmembrane region" description="Helical" evidence="1">
    <location>
        <begin position="667"/>
        <end position="685"/>
    </location>
</feature>
<dbReference type="OrthoDB" id="2338662at2759"/>
<evidence type="ECO:0000313" key="2">
    <source>
        <dbReference type="EMBL" id="KAG6374697.1"/>
    </source>
</evidence>
<keyword evidence="1" id="KW-1133">Transmembrane helix</keyword>
<gene>
    <name evidence="2" type="ORF">JVT61DRAFT_4066</name>
</gene>
<dbReference type="Proteomes" id="UP000683000">
    <property type="component" value="Unassembled WGS sequence"/>
</dbReference>
<evidence type="ECO:0000313" key="3">
    <source>
        <dbReference type="Proteomes" id="UP000683000"/>
    </source>
</evidence>
<name>A0A8I2YMV7_9AGAM</name>
<dbReference type="EMBL" id="JAGFBS010000017">
    <property type="protein sequence ID" value="KAG6374697.1"/>
    <property type="molecule type" value="Genomic_DNA"/>
</dbReference>
<evidence type="ECO:0000256" key="1">
    <source>
        <dbReference type="SAM" id="Phobius"/>
    </source>
</evidence>
<keyword evidence="3" id="KW-1185">Reference proteome</keyword>
<protein>
    <submittedName>
        <fullName evidence="2">Uncharacterized protein</fullName>
    </submittedName>
</protein>
<organism evidence="2 3">
    <name type="scientific">Boletus reticuloceps</name>
    <dbReference type="NCBI Taxonomy" id="495285"/>
    <lineage>
        <taxon>Eukaryota</taxon>
        <taxon>Fungi</taxon>
        <taxon>Dikarya</taxon>
        <taxon>Basidiomycota</taxon>
        <taxon>Agaricomycotina</taxon>
        <taxon>Agaricomycetes</taxon>
        <taxon>Agaricomycetidae</taxon>
        <taxon>Boletales</taxon>
        <taxon>Boletineae</taxon>
        <taxon>Boletaceae</taxon>
        <taxon>Boletoideae</taxon>
        <taxon>Boletus</taxon>
    </lineage>
</organism>
<comment type="caution">
    <text evidence="2">The sequence shown here is derived from an EMBL/GenBank/DDBJ whole genome shotgun (WGS) entry which is preliminary data.</text>
</comment>
<keyword evidence="1" id="KW-0812">Transmembrane</keyword>
<dbReference type="AlphaFoldDB" id="A0A8I2YMV7"/>
<reference evidence="2" key="1">
    <citation type="submission" date="2021-03" db="EMBL/GenBank/DDBJ databases">
        <title>Evolutionary innovations through gain and loss of genes in the ectomycorrhizal Boletales.</title>
        <authorList>
            <person name="Wu G."/>
            <person name="Miyauchi S."/>
            <person name="Morin E."/>
            <person name="Yang Z.-L."/>
            <person name="Xu J."/>
            <person name="Martin F.M."/>
        </authorList>
    </citation>
    <scope>NUCLEOTIDE SEQUENCE</scope>
    <source>
        <strain evidence="2">BR01</strain>
    </source>
</reference>
<sequence>MCGLTTKLLTYHIVLQFANLGIRSPCTDTDGMLIVSSFRGILMAPPCFQFRKSTASVMQSLSLSVLLAACFLIPTSRAQTWCGKYYDPSKMPQSQAPPPGGAFSIPSASQTPLLAFRCVPAIKPYLAEDASSSAAILIDSPVVYSHIQGAEAITLPSGSLSNAGTLSVSVSVNGKVLANGAVPLNVTAHEISFNLGDLTPQVSPYNLSCQATYSGGSSSSGSPQVFSASSSLSFLPNPTNGGVTKMNLRTGALLAKPANGQGSYQPVFPIGFYTEFQYLAANLSLIDELATQGFTIVHPIFESTPSQASVNEVFGRMQQNGLYFMYDMRYDYQNAANVTAQVNSFKSWSNLLVWYTGDEPDGSSDPLDATSTAYDLIYNLDGYHPVSLVLNCQDYYFTSYAAGADIVMEDVYIIGANVNTSLMFNTPCTSTYGDCGCDNCSPIPAGLNDALPPANASSTPVPANSGIGSFNDVSDRVTSFLDRMQAVGWERTKAVWSVPQAFGGVPGDRYWMRSPMGQEWVVITLLGINHGSLGAISWSDPTPVDIKGNASALALALPTITPFLFDATAIRTNYLVGGVDVAVWTRTNETLVVAINTYYVSQAVNWNDVHVDGAGAKGVFSVGSAQTTSGFALNGVGSAAFVLPTSTLVSSNSPKESSSSGVRRTLASGYMVMTMVVIFGSVLFVS</sequence>
<accession>A0A8I2YMV7</accession>